<proteinExistence type="predicted"/>
<sequence>MSYSYLCKAGNNAERQLCASTDFIALILNVLRIKERLQNDYICTLKM</sequence>
<dbReference type="AlphaFoldDB" id="F3QWH9"/>
<organism evidence="1 2">
    <name type="scientific">Paraprevotella xylaniphila YIT 11841</name>
    <dbReference type="NCBI Taxonomy" id="762982"/>
    <lineage>
        <taxon>Bacteria</taxon>
        <taxon>Pseudomonadati</taxon>
        <taxon>Bacteroidota</taxon>
        <taxon>Bacteroidia</taxon>
        <taxon>Bacteroidales</taxon>
        <taxon>Prevotellaceae</taxon>
        <taxon>Paraprevotella</taxon>
    </lineage>
</organism>
<reference evidence="1 2" key="1">
    <citation type="submission" date="2011-02" db="EMBL/GenBank/DDBJ databases">
        <authorList>
            <person name="Weinstock G."/>
            <person name="Sodergren E."/>
            <person name="Clifton S."/>
            <person name="Fulton L."/>
            <person name="Fulton B."/>
            <person name="Courtney L."/>
            <person name="Fronick C."/>
            <person name="Harrison M."/>
            <person name="Strong C."/>
            <person name="Farmer C."/>
            <person name="Delahaunty K."/>
            <person name="Markovic C."/>
            <person name="Hall O."/>
            <person name="Minx P."/>
            <person name="Tomlinson C."/>
            <person name="Mitreva M."/>
            <person name="Hou S."/>
            <person name="Chen J."/>
            <person name="Wollam A."/>
            <person name="Pepin K.H."/>
            <person name="Johnson M."/>
            <person name="Bhonagiri V."/>
            <person name="Zhang X."/>
            <person name="Suruliraj S."/>
            <person name="Warren W."/>
            <person name="Chinwalla A."/>
            <person name="Mardis E.R."/>
            <person name="Wilson R.K."/>
        </authorList>
    </citation>
    <scope>NUCLEOTIDE SEQUENCE [LARGE SCALE GENOMIC DNA]</scope>
    <source>
        <strain evidence="1 2">YIT 11841</strain>
    </source>
</reference>
<gene>
    <name evidence="1" type="ORF">HMPREF9442_02561</name>
</gene>
<comment type="caution">
    <text evidence="1">The sequence shown here is derived from an EMBL/GenBank/DDBJ whole genome shotgun (WGS) entry which is preliminary data.</text>
</comment>
<evidence type="ECO:0000313" key="1">
    <source>
        <dbReference type="EMBL" id="EGG51884.1"/>
    </source>
</evidence>
<accession>F3QWH9</accession>
<name>F3QWH9_9BACT</name>
<protein>
    <submittedName>
        <fullName evidence="1">Uncharacterized protein</fullName>
    </submittedName>
</protein>
<dbReference type="EMBL" id="AFBR01000073">
    <property type="protein sequence ID" value="EGG51884.1"/>
    <property type="molecule type" value="Genomic_DNA"/>
</dbReference>
<dbReference type="Proteomes" id="UP000005546">
    <property type="component" value="Unassembled WGS sequence"/>
</dbReference>
<evidence type="ECO:0000313" key="2">
    <source>
        <dbReference type="Proteomes" id="UP000005546"/>
    </source>
</evidence>
<dbReference type="STRING" id="762982.HMPREF9442_02561"/>
<dbReference type="HOGENOM" id="CLU_3171275_0_0_10"/>
<keyword evidence="2" id="KW-1185">Reference proteome</keyword>